<evidence type="ECO:0000256" key="2">
    <source>
        <dbReference type="SAM" id="MobiDB-lite"/>
    </source>
</evidence>
<dbReference type="PANTHER" id="PTHR12984:SF6">
    <property type="entry name" value="SCY1-LIKE PROTEIN 2"/>
    <property type="match status" value="1"/>
</dbReference>
<dbReference type="SUPFAM" id="SSF48371">
    <property type="entry name" value="ARM repeat"/>
    <property type="match status" value="1"/>
</dbReference>
<dbReference type="Gene3D" id="3.30.200.20">
    <property type="entry name" value="Phosphorylase Kinase, domain 1"/>
    <property type="match status" value="1"/>
</dbReference>
<dbReference type="InterPro" id="IPR016024">
    <property type="entry name" value="ARM-type_fold"/>
</dbReference>
<dbReference type="SMART" id="SM00220">
    <property type="entry name" value="S_TKc"/>
    <property type="match status" value="1"/>
</dbReference>
<dbReference type="InterPro" id="IPR011009">
    <property type="entry name" value="Kinase-like_dom_sf"/>
</dbReference>
<feature type="domain" description="Protein kinase" evidence="3">
    <location>
        <begin position="46"/>
        <end position="336"/>
    </location>
</feature>
<gene>
    <name evidence="4" type="ORF">OKA104_LOCUS14542</name>
</gene>
<dbReference type="Proteomes" id="UP000663881">
    <property type="component" value="Unassembled WGS sequence"/>
</dbReference>
<proteinExistence type="inferred from homology"/>
<dbReference type="InterPro" id="IPR051177">
    <property type="entry name" value="CIK-Related_Protein"/>
</dbReference>
<feature type="compositionally biased region" description="Polar residues" evidence="2">
    <location>
        <begin position="684"/>
        <end position="694"/>
    </location>
</feature>
<organism evidence="4 5">
    <name type="scientific">Adineta steineri</name>
    <dbReference type="NCBI Taxonomy" id="433720"/>
    <lineage>
        <taxon>Eukaryota</taxon>
        <taxon>Metazoa</taxon>
        <taxon>Spiralia</taxon>
        <taxon>Gnathifera</taxon>
        <taxon>Rotifera</taxon>
        <taxon>Eurotatoria</taxon>
        <taxon>Bdelloidea</taxon>
        <taxon>Adinetida</taxon>
        <taxon>Adinetidae</taxon>
        <taxon>Adineta</taxon>
    </lineage>
</organism>
<reference evidence="4" key="1">
    <citation type="submission" date="2021-02" db="EMBL/GenBank/DDBJ databases">
        <authorList>
            <person name="Nowell W R."/>
        </authorList>
    </citation>
    <scope>NUCLEOTIDE SEQUENCE</scope>
</reference>
<dbReference type="SUPFAM" id="SSF56112">
    <property type="entry name" value="Protein kinase-like (PK-like)"/>
    <property type="match status" value="1"/>
</dbReference>
<accession>A0A818X3U4</accession>
<dbReference type="Gene3D" id="1.10.510.10">
    <property type="entry name" value="Transferase(Phosphotransferase) domain 1"/>
    <property type="match status" value="1"/>
</dbReference>
<dbReference type="InterPro" id="IPR011989">
    <property type="entry name" value="ARM-like"/>
</dbReference>
<feature type="compositionally biased region" description="Polar residues" evidence="2">
    <location>
        <begin position="880"/>
        <end position="890"/>
    </location>
</feature>
<dbReference type="GO" id="GO:0004672">
    <property type="term" value="F:protein kinase activity"/>
    <property type="evidence" value="ECO:0007669"/>
    <property type="project" value="InterPro"/>
</dbReference>
<dbReference type="EMBL" id="CAJOAY010000770">
    <property type="protein sequence ID" value="CAF3731826.1"/>
    <property type="molecule type" value="Genomic_DNA"/>
</dbReference>
<name>A0A818X3U4_9BILA</name>
<dbReference type="AlphaFoldDB" id="A0A818X3U4"/>
<comment type="caution">
    <text evidence="4">The sequence shown here is derived from an EMBL/GenBank/DDBJ whole genome shotgun (WGS) entry which is preliminary data.</text>
</comment>
<feature type="region of interest" description="Disordered" evidence="2">
    <location>
        <begin position="880"/>
        <end position="899"/>
    </location>
</feature>
<comment type="similarity">
    <text evidence="1">Belongs to the protein kinase superfamily.</text>
</comment>
<evidence type="ECO:0000313" key="4">
    <source>
        <dbReference type="EMBL" id="CAF3731826.1"/>
    </source>
</evidence>
<dbReference type="InterPro" id="IPR000719">
    <property type="entry name" value="Prot_kinase_dom"/>
</dbReference>
<sequence>MEYLEKLKVYGDQVKNVVVKSMVDTAHGGQKMLKDVLPGNLVTREYELIRPLGSAGPGLLWRIYGAIKRSTRQEAAVFVLEKRLLDKYAKKDRDLILDAMRKGVHQLAKIKHPRVLSLQHPLEESRDSLAFATESCYGSLANCLGFHDNISQPMLKEFEDYKLFDVEIRYGIVQLCEGLTFLHNEVKLFHRNLCPESIIINSNGAWKLSGFELCIQGSADGTNYPFREYDGNIPPIINPPLDYMAPEYQTTKSYDTQSDMFALGMIIYALYNHGKTLYECHDNYSTFIKMSDDLKAMNTTKLSILPAEVRDHVKMLLSPKPELRPDAGQFSKVPFFQDVGTKTLEYLDSLFQVDNIQRSMFYKSLPQVIDKLPMRVNLQRIASALELEFINPEMIPFVLPNMFLIAEKASNEEYQGYIFPKLKQVFKIQKPPAGSGASGCIMQTLLILMRNMNLMLTKTPPEDIKQHILPVVYNALDAESSQVQELCLAIIPSFAHLIDLQAMKYCILPRIKKICFETITLSVRVNCLICLGKLVESLDKWIIIDEVIPLLQSIPSREPAVLMAILGIIKVAMSSTKSGGLPREILATKVIPFLVPISIETSLNLNQFNFYMATIKDMLQTVEIEQRKKLEQLSQQAANAPIVPIGPSATDIQFDQKSSMIDQFMLGQGFNSEVVQNKTMAASFDNNQSNDNVKSQQTLSNQSTSSDNSLGKKALTFEEKERMMRENDQTQRMKYDGEHTSERKTPTSTNIPLMAMTPISATVPTTSTSSAIYKDLTSNFFEKKSSQPVYSMSTSQTMPSIMRPTIVNSTTPSQQRPALNTTDLTSTLLSNINSLASRPQTILPTVAMNSMNANTMMSHLNSGIMNGSMGLFQSSPSNSIVNNKTSSKTASAELDDLFN</sequence>
<dbReference type="PROSITE" id="PS50011">
    <property type="entry name" value="PROTEIN_KINASE_DOM"/>
    <property type="match status" value="1"/>
</dbReference>
<evidence type="ECO:0000259" key="3">
    <source>
        <dbReference type="PROSITE" id="PS50011"/>
    </source>
</evidence>
<dbReference type="PANTHER" id="PTHR12984">
    <property type="entry name" value="SCY1-RELATED S/T PROTEIN KINASE-LIKE"/>
    <property type="match status" value="1"/>
</dbReference>
<feature type="compositionally biased region" description="Low complexity" evidence="2">
    <location>
        <begin position="695"/>
        <end position="709"/>
    </location>
</feature>
<dbReference type="CDD" id="cd14011">
    <property type="entry name" value="PK_SCY1_like"/>
    <property type="match status" value="1"/>
</dbReference>
<feature type="region of interest" description="Disordered" evidence="2">
    <location>
        <begin position="684"/>
        <end position="750"/>
    </location>
</feature>
<dbReference type="Pfam" id="PF00069">
    <property type="entry name" value="Pkinase"/>
    <property type="match status" value="1"/>
</dbReference>
<evidence type="ECO:0000256" key="1">
    <source>
        <dbReference type="ARBA" id="ARBA00038349"/>
    </source>
</evidence>
<dbReference type="FunFam" id="3.30.200.20:FF:000179">
    <property type="entry name" value="SCY1 like pseudokinase 2"/>
    <property type="match status" value="1"/>
</dbReference>
<dbReference type="GO" id="GO:0005524">
    <property type="term" value="F:ATP binding"/>
    <property type="evidence" value="ECO:0007669"/>
    <property type="project" value="InterPro"/>
</dbReference>
<dbReference type="Gene3D" id="1.25.10.10">
    <property type="entry name" value="Leucine-rich Repeat Variant"/>
    <property type="match status" value="1"/>
</dbReference>
<feature type="compositionally biased region" description="Basic and acidic residues" evidence="2">
    <location>
        <begin position="715"/>
        <end position="745"/>
    </location>
</feature>
<evidence type="ECO:0000313" key="5">
    <source>
        <dbReference type="Proteomes" id="UP000663881"/>
    </source>
</evidence>
<protein>
    <recommendedName>
        <fullName evidence="3">Protein kinase domain-containing protein</fullName>
    </recommendedName>
</protein>